<dbReference type="Proteomes" id="UP000053558">
    <property type="component" value="Unassembled WGS sequence"/>
</dbReference>
<dbReference type="OrthoDB" id="3249150at2759"/>
<proteinExistence type="predicted"/>
<dbReference type="EMBL" id="JH711573">
    <property type="protein sequence ID" value="EIW86638.1"/>
    <property type="molecule type" value="Genomic_DNA"/>
</dbReference>
<evidence type="ECO:0000313" key="1">
    <source>
        <dbReference type="EMBL" id="EIW86638.1"/>
    </source>
</evidence>
<dbReference type="GeneID" id="19199133"/>
<dbReference type="RefSeq" id="XP_007763385.1">
    <property type="nucleotide sequence ID" value="XM_007765195.1"/>
</dbReference>
<comment type="caution">
    <text evidence="1">The sequence shown here is derived from an EMBL/GenBank/DDBJ whole genome shotgun (WGS) entry which is preliminary data.</text>
</comment>
<accession>A0A5M3N5P8</accession>
<name>A0A5M3N5P8_CONPW</name>
<keyword evidence="2" id="KW-1185">Reference proteome</keyword>
<reference evidence="2" key="1">
    <citation type="journal article" date="2012" name="Science">
        <title>The Paleozoic origin of enzymatic lignin decomposition reconstructed from 31 fungal genomes.</title>
        <authorList>
            <person name="Floudas D."/>
            <person name="Binder M."/>
            <person name="Riley R."/>
            <person name="Barry K."/>
            <person name="Blanchette R.A."/>
            <person name="Henrissat B."/>
            <person name="Martinez A.T."/>
            <person name="Otillar R."/>
            <person name="Spatafora J.W."/>
            <person name="Yadav J.S."/>
            <person name="Aerts A."/>
            <person name="Benoit I."/>
            <person name="Boyd A."/>
            <person name="Carlson A."/>
            <person name="Copeland A."/>
            <person name="Coutinho P.M."/>
            <person name="de Vries R.P."/>
            <person name="Ferreira P."/>
            <person name="Findley K."/>
            <person name="Foster B."/>
            <person name="Gaskell J."/>
            <person name="Glotzer D."/>
            <person name="Gorecki P."/>
            <person name="Heitman J."/>
            <person name="Hesse C."/>
            <person name="Hori C."/>
            <person name="Igarashi K."/>
            <person name="Jurgens J.A."/>
            <person name="Kallen N."/>
            <person name="Kersten P."/>
            <person name="Kohler A."/>
            <person name="Kuees U."/>
            <person name="Kumar T.K.A."/>
            <person name="Kuo A."/>
            <person name="LaButti K."/>
            <person name="Larrondo L.F."/>
            <person name="Lindquist E."/>
            <person name="Ling A."/>
            <person name="Lombard V."/>
            <person name="Lucas S."/>
            <person name="Lundell T."/>
            <person name="Martin R."/>
            <person name="McLaughlin D.J."/>
            <person name="Morgenstern I."/>
            <person name="Morin E."/>
            <person name="Murat C."/>
            <person name="Nagy L.G."/>
            <person name="Nolan M."/>
            <person name="Ohm R.A."/>
            <person name="Patyshakuliyeva A."/>
            <person name="Rokas A."/>
            <person name="Ruiz-Duenas F.J."/>
            <person name="Sabat G."/>
            <person name="Salamov A."/>
            <person name="Samejima M."/>
            <person name="Schmutz J."/>
            <person name="Slot J.C."/>
            <person name="St John F."/>
            <person name="Stenlid J."/>
            <person name="Sun H."/>
            <person name="Sun S."/>
            <person name="Syed K."/>
            <person name="Tsang A."/>
            <person name="Wiebenga A."/>
            <person name="Young D."/>
            <person name="Pisabarro A."/>
            <person name="Eastwood D.C."/>
            <person name="Martin F."/>
            <person name="Cullen D."/>
            <person name="Grigoriev I.V."/>
            <person name="Hibbett D.S."/>
        </authorList>
    </citation>
    <scope>NUCLEOTIDE SEQUENCE [LARGE SCALE GENOMIC DNA]</scope>
    <source>
        <strain evidence="2">RWD-64-598 SS2</strain>
    </source>
</reference>
<dbReference type="OMA" id="QYALKTR"/>
<protein>
    <submittedName>
        <fullName evidence="1">Uncharacterized protein</fullName>
    </submittedName>
</protein>
<dbReference type="AlphaFoldDB" id="A0A5M3N5P8"/>
<sequence>MPALIQSSYEVLLDFINDTHDCATVQLLRDYGSNTSAIVLLHPGESISLVLDAGSIYKYALKSHAKVANVSARSWRDVRCNISQLFIGPCPNRILQRPPAVLPNGVTVDRLWKDHRFNVWNDS</sequence>
<organism evidence="1 2">
    <name type="scientific">Coniophora puteana (strain RWD-64-598)</name>
    <name type="common">Brown rot fungus</name>
    <dbReference type="NCBI Taxonomy" id="741705"/>
    <lineage>
        <taxon>Eukaryota</taxon>
        <taxon>Fungi</taxon>
        <taxon>Dikarya</taxon>
        <taxon>Basidiomycota</taxon>
        <taxon>Agaricomycotina</taxon>
        <taxon>Agaricomycetes</taxon>
        <taxon>Agaricomycetidae</taxon>
        <taxon>Boletales</taxon>
        <taxon>Coniophorineae</taxon>
        <taxon>Coniophoraceae</taxon>
        <taxon>Coniophora</taxon>
    </lineage>
</organism>
<dbReference type="KEGG" id="cput:CONPUDRAFT_115188"/>
<gene>
    <name evidence="1" type="ORF">CONPUDRAFT_115188</name>
</gene>
<evidence type="ECO:0000313" key="2">
    <source>
        <dbReference type="Proteomes" id="UP000053558"/>
    </source>
</evidence>